<accession>A0A210QEY6</accession>
<dbReference type="Gene3D" id="1.10.3860.10">
    <property type="entry name" value="Sodium:dicarboxylate symporter"/>
    <property type="match status" value="1"/>
</dbReference>
<dbReference type="InterPro" id="IPR050746">
    <property type="entry name" value="DAACS"/>
</dbReference>
<keyword evidence="7" id="KW-0732">Signal</keyword>
<keyword evidence="5 6" id="KW-0472">Membrane</keyword>
<feature type="signal peptide" evidence="7">
    <location>
        <begin position="1"/>
        <end position="20"/>
    </location>
</feature>
<organism evidence="8 9">
    <name type="scientific">Mizuhopecten yessoensis</name>
    <name type="common">Japanese scallop</name>
    <name type="synonym">Patinopecten yessoensis</name>
    <dbReference type="NCBI Taxonomy" id="6573"/>
    <lineage>
        <taxon>Eukaryota</taxon>
        <taxon>Metazoa</taxon>
        <taxon>Spiralia</taxon>
        <taxon>Lophotrochozoa</taxon>
        <taxon>Mollusca</taxon>
        <taxon>Bivalvia</taxon>
        <taxon>Autobranchia</taxon>
        <taxon>Pteriomorphia</taxon>
        <taxon>Pectinida</taxon>
        <taxon>Pectinoidea</taxon>
        <taxon>Pectinidae</taxon>
        <taxon>Mizuhopecten</taxon>
    </lineage>
</organism>
<evidence type="ECO:0000256" key="6">
    <source>
        <dbReference type="RuleBase" id="RU361216"/>
    </source>
</evidence>
<evidence type="ECO:0000256" key="4">
    <source>
        <dbReference type="ARBA" id="ARBA00022989"/>
    </source>
</evidence>
<name>A0A210QEY6_MIZYE</name>
<dbReference type="OrthoDB" id="5877963at2759"/>
<dbReference type="Proteomes" id="UP000242188">
    <property type="component" value="Unassembled WGS sequence"/>
</dbReference>
<dbReference type="InterPro" id="IPR036458">
    <property type="entry name" value="Na:dicarbo_symporter_sf"/>
</dbReference>
<keyword evidence="6" id="KW-0769">Symport</keyword>
<keyword evidence="2 6" id="KW-0813">Transport</keyword>
<evidence type="ECO:0000256" key="5">
    <source>
        <dbReference type="ARBA" id="ARBA00023136"/>
    </source>
</evidence>
<feature type="transmembrane region" description="Helical" evidence="6">
    <location>
        <begin position="29"/>
        <end position="54"/>
    </location>
</feature>
<keyword evidence="4 6" id="KW-1133">Transmembrane helix</keyword>
<dbReference type="SUPFAM" id="SSF118215">
    <property type="entry name" value="Proton glutamate symport protein"/>
    <property type="match status" value="1"/>
</dbReference>
<keyword evidence="3 6" id="KW-0812">Transmembrane</keyword>
<comment type="similarity">
    <text evidence="6">Belongs to the dicarboxylate/amino acid:cation symporter (DAACS) (TC 2.A.23) family.</text>
</comment>
<dbReference type="GO" id="GO:0015175">
    <property type="term" value="F:neutral L-amino acid transmembrane transporter activity"/>
    <property type="evidence" value="ECO:0007669"/>
    <property type="project" value="TreeGrafter"/>
</dbReference>
<evidence type="ECO:0000256" key="2">
    <source>
        <dbReference type="ARBA" id="ARBA00022448"/>
    </source>
</evidence>
<dbReference type="GO" id="GO:0005886">
    <property type="term" value="C:plasma membrane"/>
    <property type="evidence" value="ECO:0007669"/>
    <property type="project" value="TreeGrafter"/>
</dbReference>
<reference evidence="8 9" key="1">
    <citation type="journal article" date="2017" name="Nat. Ecol. Evol.">
        <title>Scallop genome provides insights into evolution of bilaterian karyotype and development.</title>
        <authorList>
            <person name="Wang S."/>
            <person name="Zhang J."/>
            <person name="Jiao W."/>
            <person name="Li J."/>
            <person name="Xun X."/>
            <person name="Sun Y."/>
            <person name="Guo X."/>
            <person name="Huan P."/>
            <person name="Dong B."/>
            <person name="Zhang L."/>
            <person name="Hu X."/>
            <person name="Sun X."/>
            <person name="Wang J."/>
            <person name="Zhao C."/>
            <person name="Wang Y."/>
            <person name="Wang D."/>
            <person name="Huang X."/>
            <person name="Wang R."/>
            <person name="Lv J."/>
            <person name="Li Y."/>
            <person name="Zhang Z."/>
            <person name="Liu B."/>
            <person name="Lu W."/>
            <person name="Hui Y."/>
            <person name="Liang J."/>
            <person name="Zhou Z."/>
            <person name="Hou R."/>
            <person name="Li X."/>
            <person name="Liu Y."/>
            <person name="Li H."/>
            <person name="Ning X."/>
            <person name="Lin Y."/>
            <person name="Zhao L."/>
            <person name="Xing Q."/>
            <person name="Dou J."/>
            <person name="Li Y."/>
            <person name="Mao J."/>
            <person name="Guo H."/>
            <person name="Dou H."/>
            <person name="Li T."/>
            <person name="Mu C."/>
            <person name="Jiang W."/>
            <person name="Fu Q."/>
            <person name="Fu X."/>
            <person name="Miao Y."/>
            <person name="Liu J."/>
            <person name="Yu Q."/>
            <person name="Li R."/>
            <person name="Liao H."/>
            <person name="Li X."/>
            <person name="Kong Y."/>
            <person name="Jiang Z."/>
            <person name="Chourrout D."/>
            <person name="Li R."/>
            <person name="Bao Z."/>
        </authorList>
    </citation>
    <scope>NUCLEOTIDE SEQUENCE [LARGE SCALE GENOMIC DNA]</scope>
    <source>
        <strain evidence="8 9">PY_sf001</strain>
    </source>
</reference>
<feature type="transmembrane region" description="Helical" evidence="6">
    <location>
        <begin position="173"/>
        <end position="195"/>
    </location>
</feature>
<dbReference type="InterPro" id="IPR001991">
    <property type="entry name" value="Na-dicarboxylate_symporter"/>
</dbReference>
<dbReference type="PANTHER" id="PTHR11958:SF105">
    <property type="entry name" value="SODIUM-DEPENDENT EXCITATORY AMINO ACID TRANSPORTER GLT-4-RELATED"/>
    <property type="match status" value="1"/>
</dbReference>
<feature type="transmembrane region" description="Helical" evidence="6">
    <location>
        <begin position="344"/>
        <end position="371"/>
    </location>
</feature>
<evidence type="ECO:0000256" key="7">
    <source>
        <dbReference type="SAM" id="SignalP"/>
    </source>
</evidence>
<keyword evidence="9" id="KW-1185">Reference proteome</keyword>
<gene>
    <name evidence="8" type="ORF">KP79_PYT20378</name>
</gene>
<dbReference type="EMBL" id="NEDP02004019">
    <property type="protein sequence ID" value="OWF47181.1"/>
    <property type="molecule type" value="Genomic_DNA"/>
</dbReference>
<feature type="transmembrane region" description="Helical" evidence="6">
    <location>
        <begin position="207"/>
        <end position="232"/>
    </location>
</feature>
<proteinExistence type="inferred from homology"/>
<feature type="transmembrane region" description="Helical" evidence="6">
    <location>
        <begin position="135"/>
        <end position="153"/>
    </location>
</feature>
<dbReference type="PANTHER" id="PTHR11958">
    <property type="entry name" value="SODIUM/DICARBOXYLATE SYMPORTER-RELATED"/>
    <property type="match status" value="1"/>
</dbReference>
<dbReference type="Pfam" id="PF00375">
    <property type="entry name" value="SDF"/>
    <property type="match status" value="1"/>
</dbReference>
<comment type="subcellular location">
    <subcellularLocation>
        <location evidence="1 6">Membrane</location>
        <topology evidence="1 6">Multi-pass membrane protein</topology>
    </subcellularLocation>
</comment>
<comment type="caution">
    <text evidence="8">The sequence shown here is derived from an EMBL/GenBank/DDBJ whole genome shotgun (WGS) entry which is preliminary data.</text>
</comment>
<dbReference type="PRINTS" id="PR00173">
    <property type="entry name" value="EDTRNSPORT"/>
</dbReference>
<dbReference type="AlphaFoldDB" id="A0A210QEY6"/>
<sequence>MLKLMVIPLIVSSVITATASLDAKSNGRISLVSIIFIVFTNSLSCVVAIALVLIMKPGDGVNSEVTETISSAGIETSDIFADLLRNIMPDNIVDMAFQQTLTRNDVTNETYLRNTTNGTDEETFRKVNKSIGKTSGTNILGIIMTCLLLGIAINKAEEKGKPVLDFFNSLTGVIMIILKWLLWFTPVGVLSLIAFTTASVRDLAQNFQALGILVGLMVVGVLLHQLIIMPTLCFVLTRRNPYRFAVQIGKAWMIVLATTSSAMAFPEILSACEDHQNVDRRVSRFVAPFSVALSANGSAMFIAATSIFIGNVVGMDLNAGDIILIGILADICSMALPSIPSASIVAIVMVLTSMNIPAGSISLLFAVEWFLDRIRSTSNLVGQTHCVVVTYHFCKKSLEQSDMLQDIETGDDKTKQSAFLIYLLPDRCWLDHSKRVSPFIGRCRVLGSEHVVMAAL</sequence>
<dbReference type="GO" id="GO:0005313">
    <property type="term" value="F:L-glutamate transmembrane transporter activity"/>
    <property type="evidence" value="ECO:0007669"/>
    <property type="project" value="TreeGrafter"/>
</dbReference>
<feature type="transmembrane region" description="Helical" evidence="6">
    <location>
        <begin position="244"/>
        <end position="265"/>
    </location>
</feature>
<evidence type="ECO:0000256" key="3">
    <source>
        <dbReference type="ARBA" id="ARBA00022692"/>
    </source>
</evidence>
<evidence type="ECO:0000313" key="9">
    <source>
        <dbReference type="Proteomes" id="UP000242188"/>
    </source>
</evidence>
<protein>
    <recommendedName>
        <fullName evidence="6">Amino acid transporter</fullName>
    </recommendedName>
</protein>
<feature type="chain" id="PRO_5012555480" description="Amino acid transporter" evidence="7">
    <location>
        <begin position="21"/>
        <end position="456"/>
    </location>
</feature>
<evidence type="ECO:0000313" key="8">
    <source>
        <dbReference type="EMBL" id="OWF47181.1"/>
    </source>
</evidence>
<dbReference type="GO" id="GO:0015501">
    <property type="term" value="F:glutamate:sodium symporter activity"/>
    <property type="evidence" value="ECO:0007669"/>
    <property type="project" value="TreeGrafter"/>
</dbReference>
<feature type="transmembrane region" description="Helical" evidence="6">
    <location>
        <begin position="285"/>
        <end position="309"/>
    </location>
</feature>
<evidence type="ECO:0000256" key="1">
    <source>
        <dbReference type="ARBA" id="ARBA00004141"/>
    </source>
</evidence>